<dbReference type="PANTHER" id="PTHR46239">
    <property type="entry name" value="DNA REPAIR PROTEIN RAD51 HOMOLOG 3 RAD51C"/>
    <property type="match status" value="1"/>
</dbReference>
<dbReference type="GO" id="GO:0140664">
    <property type="term" value="F:ATP-dependent DNA damage sensor activity"/>
    <property type="evidence" value="ECO:0007669"/>
    <property type="project" value="InterPro"/>
</dbReference>
<dbReference type="GO" id="GO:0007131">
    <property type="term" value="P:reciprocal meiotic recombination"/>
    <property type="evidence" value="ECO:0007669"/>
    <property type="project" value="TreeGrafter"/>
</dbReference>
<dbReference type="GO" id="GO:0033065">
    <property type="term" value="C:Rad51C-XRCC3 complex"/>
    <property type="evidence" value="ECO:0007669"/>
    <property type="project" value="TreeGrafter"/>
</dbReference>
<keyword evidence="3" id="KW-0227">DNA damage</keyword>
<dbReference type="InterPro" id="IPR020588">
    <property type="entry name" value="RecA_ATP-bd"/>
</dbReference>
<name>A0A9P6SW76_9FUNG</name>
<dbReference type="InterPro" id="IPR027417">
    <property type="entry name" value="P-loop_NTPase"/>
</dbReference>
<accession>A0A9P6SW76</accession>
<keyword evidence="4" id="KW-0067">ATP-binding</keyword>
<evidence type="ECO:0000313" key="10">
    <source>
        <dbReference type="Proteomes" id="UP000703661"/>
    </source>
</evidence>
<feature type="domain" description="RecA family profile 1" evidence="8">
    <location>
        <begin position="70"/>
        <end position="323"/>
    </location>
</feature>
<evidence type="ECO:0000256" key="6">
    <source>
        <dbReference type="ARBA" id="ARBA00023242"/>
    </source>
</evidence>
<dbReference type="GO" id="GO:0005657">
    <property type="term" value="C:replication fork"/>
    <property type="evidence" value="ECO:0007669"/>
    <property type="project" value="TreeGrafter"/>
</dbReference>
<dbReference type="AlphaFoldDB" id="A0A9P6SW76"/>
<dbReference type="EMBL" id="JAAAID010002146">
    <property type="protein sequence ID" value="KAG0007859.1"/>
    <property type="molecule type" value="Genomic_DNA"/>
</dbReference>
<dbReference type="PROSITE" id="PS50162">
    <property type="entry name" value="RECA_2"/>
    <property type="match status" value="1"/>
</dbReference>
<evidence type="ECO:0000256" key="7">
    <source>
        <dbReference type="ARBA" id="ARBA00040674"/>
    </source>
</evidence>
<dbReference type="GO" id="GO:0008821">
    <property type="term" value="F:crossover junction DNA endonuclease activity"/>
    <property type="evidence" value="ECO:0007669"/>
    <property type="project" value="TreeGrafter"/>
</dbReference>
<dbReference type="Gene3D" id="3.40.50.300">
    <property type="entry name" value="P-loop containing nucleotide triphosphate hydrolases"/>
    <property type="match status" value="2"/>
</dbReference>
<dbReference type="InterPro" id="IPR052093">
    <property type="entry name" value="HR_Repair_Mediator"/>
</dbReference>
<dbReference type="GO" id="GO:0005524">
    <property type="term" value="F:ATP binding"/>
    <property type="evidence" value="ECO:0007669"/>
    <property type="project" value="UniProtKB-KW"/>
</dbReference>
<gene>
    <name evidence="9" type="primary">RAD51C</name>
    <name evidence="9" type="ORF">BGZ80_004150</name>
</gene>
<protein>
    <recommendedName>
        <fullName evidence="7">DNA repair protein RAD51 homolog 3</fullName>
    </recommendedName>
</protein>
<keyword evidence="10" id="KW-1185">Reference proteome</keyword>
<dbReference type="PANTHER" id="PTHR46239:SF1">
    <property type="entry name" value="DNA REPAIR PROTEIN RAD51 HOMOLOG 3"/>
    <property type="match status" value="1"/>
</dbReference>
<dbReference type="GO" id="GO:0000707">
    <property type="term" value="P:meiotic DNA recombinase assembly"/>
    <property type="evidence" value="ECO:0007669"/>
    <property type="project" value="TreeGrafter"/>
</dbReference>
<dbReference type="SUPFAM" id="SSF52540">
    <property type="entry name" value="P-loop containing nucleoside triphosphate hydrolases"/>
    <property type="match status" value="1"/>
</dbReference>
<evidence type="ECO:0000256" key="2">
    <source>
        <dbReference type="ARBA" id="ARBA00022741"/>
    </source>
</evidence>
<evidence type="ECO:0000259" key="8">
    <source>
        <dbReference type="PROSITE" id="PS50162"/>
    </source>
</evidence>
<dbReference type="GO" id="GO:0033063">
    <property type="term" value="C:Rad51B-Rad51C-Rad51D-XRCC2 complex"/>
    <property type="evidence" value="ECO:0007669"/>
    <property type="project" value="TreeGrafter"/>
</dbReference>
<keyword evidence="2" id="KW-0547">Nucleotide-binding</keyword>
<sequence length="323" mass="35065">MVASRPSVTLRLSAGLRDKVIRSGYVTVADLRAVPLEDLASELKINEEQSRELAHHLYPASSQALEQEEKWTPITTSCVALDRLFGGGQGIPPGKITEVCGLPGSGKTQLGMQLCINSQIPCTVGGAGGNSIFIDTEGSFVAKRAAQIAAASSRNLDLLDKSTSPENRMTTDKLMQGIQYCRVHSPMELIAMVRMLDGIVQAHPKVVVMNQMSTKIESHNDQRMQQGSERAPGMVHPALGETWASVCTHRIRLYNHGNGQRSARLFKSPSIQEQCVKFQIVSGGISDVGNTLPQVVSIPGDEDGELGPDLEENIFHWEPTDLL</sequence>
<dbReference type="InterPro" id="IPR016467">
    <property type="entry name" value="DNA_recomb/repair_RecA-like"/>
</dbReference>
<dbReference type="PIRSF" id="PIRSF005856">
    <property type="entry name" value="Rad51"/>
    <property type="match status" value="1"/>
</dbReference>
<proteinExistence type="predicted"/>
<dbReference type="Pfam" id="PF08423">
    <property type="entry name" value="Rad51"/>
    <property type="match status" value="1"/>
</dbReference>
<keyword evidence="6" id="KW-0539">Nucleus</keyword>
<dbReference type="Proteomes" id="UP000703661">
    <property type="component" value="Unassembled WGS sequence"/>
</dbReference>
<reference evidence="9" key="1">
    <citation type="journal article" date="2020" name="Fungal Divers.">
        <title>Resolving the Mortierellaceae phylogeny through synthesis of multi-gene phylogenetics and phylogenomics.</title>
        <authorList>
            <person name="Vandepol N."/>
            <person name="Liber J."/>
            <person name="Desiro A."/>
            <person name="Na H."/>
            <person name="Kennedy M."/>
            <person name="Barry K."/>
            <person name="Grigoriev I.V."/>
            <person name="Miller A.N."/>
            <person name="O'Donnell K."/>
            <person name="Stajich J.E."/>
            <person name="Bonito G."/>
        </authorList>
    </citation>
    <scope>NUCLEOTIDE SEQUENCE</scope>
    <source>
        <strain evidence="9">NRRL 2769</strain>
    </source>
</reference>
<evidence type="ECO:0000256" key="5">
    <source>
        <dbReference type="ARBA" id="ARBA00023204"/>
    </source>
</evidence>
<evidence type="ECO:0000256" key="3">
    <source>
        <dbReference type="ARBA" id="ARBA00022763"/>
    </source>
</evidence>
<dbReference type="GO" id="GO:0000400">
    <property type="term" value="F:four-way junction DNA binding"/>
    <property type="evidence" value="ECO:0007669"/>
    <property type="project" value="TreeGrafter"/>
</dbReference>
<comment type="caution">
    <text evidence="9">The sequence shown here is derived from an EMBL/GenBank/DDBJ whole genome shotgun (WGS) entry which is preliminary data.</text>
</comment>
<evidence type="ECO:0000256" key="1">
    <source>
        <dbReference type="ARBA" id="ARBA00004123"/>
    </source>
</evidence>
<dbReference type="InterPro" id="IPR013632">
    <property type="entry name" value="Rad51_C"/>
</dbReference>
<comment type="subcellular location">
    <subcellularLocation>
        <location evidence="1">Nucleus</location>
    </subcellularLocation>
</comment>
<keyword evidence="5" id="KW-0234">DNA repair</keyword>
<evidence type="ECO:0000313" key="9">
    <source>
        <dbReference type="EMBL" id="KAG0007859.1"/>
    </source>
</evidence>
<evidence type="ECO:0000256" key="4">
    <source>
        <dbReference type="ARBA" id="ARBA00022840"/>
    </source>
</evidence>
<organism evidence="9 10">
    <name type="scientific">Entomortierella chlamydospora</name>
    <dbReference type="NCBI Taxonomy" id="101097"/>
    <lineage>
        <taxon>Eukaryota</taxon>
        <taxon>Fungi</taxon>
        <taxon>Fungi incertae sedis</taxon>
        <taxon>Mucoromycota</taxon>
        <taxon>Mortierellomycotina</taxon>
        <taxon>Mortierellomycetes</taxon>
        <taxon>Mortierellales</taxon>
        <taxon>Mortierellaceae</taxon>
        <taxon>Entomortierella</taxon>
    </lineage>
</organism>